<keyword evidence="3" id="KW-1185">Reference proteome</keyword>
<evidence type="ECO:0000313" key="3">
    <source>
        <dbReference type="Proteomes" id="UP001552299"/>
    </source>
</evidence>
<evidence type="ECO:0000256" key="1">
    <source>
        <dbReference type="SAM" id="MobiDB-lite"/>
    </source>
</evidence>
<dbReference type="EMBL" id="JANQDX010000008">
    <property type="protein sequence ID" value="KAL0920706.1"/>
    <property type="molecule type" value="Genomic_DNA"/>
</dbReference>
<proteinExistence type="predicted"/>
<dbReference type="AlphaFoldDB" id="A0ABD0VDK9"/>
<reference evidence="2 3" key="1">
    <citation type="journal article" date="2024" name="Plant Biotechnol. J.">
        <title>Dendrobium thyrsiflorum genome and its molecular insights into genes involved in important horticultural traits.</title>
        <authorList>
            <person name="Chen B."/>
            <person name="Wang J.Y."/>
            <person name="Zheng P.J."/>
            <person name="Li K.L."/>
            <person name="Liang Y.M."/>
            <person name="Chen X.F."/>
            <person name="Zhang C."/>
            <person name="Zhao X."/>
            <person name="He X."/>
            <person name="Zhang G.Q."/>
            <person name="Liu Z.J."/>
            <person name="Xu Q."/>
        </authorList>
    </citation>
    <scope>NUCLEOTIDE SEQUENCE [LARGE SCALE GENOMIC DNA]</scope>
    <source>
        <strain evidence="2">GZMU011</strain>
    </source>
</reference>
<accession>A0ABD0VDK9</accession>
<organism evidence="2 3">
    <name type="scientific">Dendrobium thyrsiflorum</name>
    <name type="common">Pinecone-like raceme dendrobium</name>
    <name type="synonym">Orchid</name>
    <dbReference type="NCBI Taxonomy" id="117978"/>
    <lineage>
        <taxon>Eukaryota</taxon>
        <taxon>Viridiplantae</taxon>
        <taxon>Streptophyta</taxon>
        <taxon>Embryophyta</taxon>
        <taxon>Tracheophyta</taxon>
        <taxon>Spermatophyta</taxon>
        <taxon>Magnoliopsida</taxon>
        <taxon>Liliopsida</taxon>
        <taxon>Asparagales</taxon>
        <taxon>Orchidaceae</taxon>
        <taxon>Epidendroideae</taxon>
        <taxon>Malaxideae</taxon>
        <taxon>Dendrobiinae</taxon>
        <taxon>Dendrobium</taxon>
    </lineage>
</organism>
<protein>
    <submittedName>
        <fullName evidence="2">Uncharacterized protein</fullName>
    </submittedName>
</protein>
<name>A0ABD0VDK9_DENTH</name>
<feature type="compositionally biased region" description="Basic and acidic residues" evidence="1">
    <location>
        <begin position="34"/>
        <end position="54"/>
    </location>
</feature>
<sequence>MGFGLKKRAKGRKLPSQPASSRCCFRSKCRNFRSDRKGKSSKERSRTATKEPKMRRVQSLHLLQSNEAEQQRRKEKMKGKPYGTNLCTLKVWGDVSTSEY</sequence>
<evidence type="ECO:0000313" key="2">
    <source>
        <dbReference type="EMBL" id="KAL0920706.1"/>
    </source>
</evidence>
<feature type="compositionally biased region" description="Basic residues" evidence="1">
    <location>
        <begin position="1"/>
        <end position="13"/>
    </location>
</feature>
<dbReference type="Proteomes" id="UP001552299">
    <property type="component" value="Unassembled WGS sequence"/>
</dbReference>
<gene>
    <name evidence="2" type="ORF">M5K25_009868</name>
</gene>
<comment type="caution">
    <text evidence="2">The sequence shown here is derived from an EMBL/GenBank/DDBJ whole genome shotgun (WGS) entry which is preliminary data.</text>
</comment>
<feature type="region of interest" description="Disordered" evidence="1">
    <location>
        <begin position="1"/>
        <end position="21"/>
    </location>
</feature>
<feature type="region of interest" description="Disordered" evidence="1">
    <location>
        <begin position="34"/>
        <end position="58"/>
    </location>
</feature>